<evidence type="ECO:0000313" key="2">
    <source>
        <dbReference type="Proteomes" id="UP000176504"/>
    </source>
</evidence>
<accession>A0A1F4VEG8</accession>
<dbReference type="InterPro" id="IPR036069">
    <property type="entry name" value="DUF34/NIF3_sf"/>
</dbReference>
<dbReference type="InterPro" id="IPR015867">
    <property type="entry name" value="N-reg_PII/ATP_PRibTrfase_C"/>
</dbReference>
<dbReference type="AlphaFoldDB" id="A0A1F4VEG8"/>
<proteinExistence type="predicted"/>
<gene>
    <name evidence="1" type="ORF">A3A78_01100</name>
</gene>
<dbReference type="PANTHER" id="PTHR41774">
    <property type="match status" value="1"/>
</dbReference>
<evidence type="ECO:0008006" key="3">
    <source>
        <dbReference type="Google" id="ProtNLM"/>
    </source>
</evidence>
<dbReference type="PANTHER" id="PTHR41774:SF1">
    <property type="entry name" value="NGG1P INTERACTING FACTOR NIF3"/>
    <property type="match status" value="1"/>
</dbReference>
<reference evidence="1 2" key="1">
    <citation type="journal article" date="2016" name="Nat. Commun.">
        <title>Thousands of microbial genomes shed light on interconnected biogeochemical processes in an aquifer system.</title>
        <authorList>
            <person name="Anantharaman K."/>
            <person name="Brown C.T."/>
            <person name="Hug L.A."/>
            <person name="Sharon I."/>
            <person name="Castelle C.J."/>
            <person name="Probst A.J."/>
            <person name="Thomas B.C."/>
            <person name="Singh A."/>
            <person name="Wilkins M.J."/>
            <person name="Karaoz U."/>
            <person name="Brodie E.L."/>
            <person name="Williams K.H."/>
            <person name="Hubbard S.S."/>
            <person name="Banfield J.F."/>
        </authorList>
    </citation>
    <scope>NUCLEOTIDE SEQUENCE [LARGE SCALE GENOMIC DNA]</scope>
</reference>
<sequence>MNQEGELVKLVVFVPQTHADRVREAIGNSGAGKIGNYSHCSFSVKGEGRYKPLEGSHPAIGKVGGLVLVEEERIETVCEKDKLEAVMRAVREVHPYEEVAFDVYPMLSF</sequence>
<dbReference type="Proteomes" id="UP000176504">
    <property type="component" value="Unassembled WGS sequence"/>
</dbReference>
<organism evidence="1 2">
    <name type="scientific">candidate division WWE3 bacterium RIFCSPLOWO2_01_FULL_41_18</name>
    <dbReference type="NCBI Taxonomy" id="1802625"/>
    <lineage>
        <taxon>Bacteria</taxon>
        <taxon>Katanobacteria</taxon>
    </lineage>
</organism>
<dbReference type="FunFam" id="3.30.70.120:FF:000006">
    <property type="entry name" value="GTP cyclohydrolase 1 type 2 homolog"/>
    <property type="match status" value="1"/>
</dbReference>
<dbReference type="EMBL" id="MEVI01000002">
    <property type="protein sequence ID" value="OGC55535.1"/>
    <property type="molecule type" value="Genomic_DNA"/>
</dbReference>
<protein>
    <recommendedName>
        <fullName evidence="3">NGG1p interacting factor NIF3</fullName>
    </recommendedName>
</protein>
<name>A0A1F4VEG8_UNCKA</name>
<evidence type="ECO:0000313" key="1">
    <source>
        <dbReference type="EMBL" id="OGC55535.1"/>
    </source>
</evidence>
<dbReference type="Gene3D" id="3.30.70.120">
    <property type="match status" value="1"/>
</dbReference>
<comment type="caution">
    <text evidence="1">The sequence shown here is derived from an EMBL/GenBank/DDBJ whole genome shotgun (WGS) entry which is preliminary data.</text>
</comment>
<dbReference type="SUPFAM" id="SSF102705">
    <property type="entry name" value="NIF3 (NGG1p interacting factor 3)-like"/>
    <property type="match status" value="1"/>
</dbReference>